<name>A0AAP2CM21_9RHOB</name>
<gene>
    <name evidence="2" type="ORF">IV417_01615</name>
</gene>
<evidence type="ECO:0000313" key="2">
    <source>
        <dbReference type="EMBL" id="MBT0956071.1"/>
    </source>
</evidence>
<evidence type="ECO:0000313" key="3">
    <source>
        <dbReference type="Proteomes" id="UP001315686"/>
    </source>
</evidence>
<dbReference type="InterPro" id="IPR018640">
    <property type="entry name" value="DUF2063"/>
</dbReference>
<comment type="caution">
    <text evidence="2">The sequence shown here is derived from an EMBL/GenBank/DDBJ whole genome shotgun (WGS) entry which is preliminary data.</text>
</comment>
<evidence type="ECO:0000259" key="1">
    <source>
        <dbReference type="Pfam" id="PF09836"/>
    </source>
</evidence>
<proteinExistence type="predicted"/>
<dbReference type="RefSeq" id="WP_327792286.1">
    <property type="nucleotide sequence ID" value="NZ_JADQAZ010000001.1"/>
</dbReference>
<keyword evidence="2" id="KW-0238">DNA-binding</keyword>
<dbReference type="GO" id="GO:0003677">
    <property type="term" value="F:DNA binding"/>
    <property type="evidence" value="ECO:0007669"/>
    <property type="project" value="UniProtKB-KW"/>
</dbReference>
<sequence length="246" mass="26127">MTVNQSQFTRALLNPEAAVPDGLINPGGTPATKRFNVYRNNVAVSLSNALAEAFPVVQKLVGTEFFTAMAGVFLRQHPPESPLIALYGQAMEGFLRGFGPAQSIPYLPDIARLELALRQSYHAADTAPADVTVLQNMAPDALMQARLTLAPAVQLIGSDWPIHSIYIANTQANAPKPQMQAQDVLITRPEFDPLLHLLPAGGHGFISALASGAPFGAAIEATQTDDFDLTTTLGLLISGNAITSID</sequence>
<feature type="domain" description="Putative DNA-binding" evidence="1">
    <location>
        <begin position="5"/>
        <end position="95"/>
    </location>
</feature>
<dbReference type="AlphaFoldDB" id="A0AAP2CM21"/>
<dbReference type="Proteomes" id="UP001315686">
    <property type="component" value="Unassembled WGS sequence"/>
</dbReference>
<dbReference type="Pfam" id="PF09836">
    <property type="entry name" value="DUF2063"/>
    <property type="match status" value="1"/>
</dbReference>
<keyword evidence="3" id="KW-1185">Reference proteome</keyword>
<organism evidence="2 3">
    <name type="scientific">Harenicola maris</name>
    <dbReference type="NCBI Taxonomy" id="2841044"/>
    <lineage>
        <taxon>Bacteria</taxon>
        <taxon>Pseudomonadati</taxon>
        <taxon>Pseudomonadota</taxon>
        <taxon>Alphaproteobacteria</taxon>
        <taxon>Rhodobacterales</taxon>
        <taxon>Paracoccaceae</taxon>
        <taxon>Harenicola</taxon>
    </lineage>
</organism>
<dbReference type="EMBL" id="JADQAZ010000001">
    <property type="protein sequence ID" value="MBT0956071.1"/>
    <property type="molecule type" value="Genomic_DNA"/>
</dbReference>
<reference evidence="2 3" key="1">
    <citation type="journal article" date="2021" name="Arch. Microbiol.">
        <title>Harenicola maris gen. nov., sp. nov. isolated from the Sea of Japan shallow sediments.</title>
        <authorList>
            <person name="Romanenko L.A."/>
            <person name="Kurilenko V.V."/>
            <person name="Chernysheva N.Y."/>
            <person name="Tekutyeva L.A."/>
            <person name="Velansky P.V."/>
            <person name="Svetashev V.I."/>
            <person name="Isaeva M.P."/>
        </authorList>
    </citation>
    <scope>NUCLEOTIDE SEQUENCE [LARGE SCALE GENOMIC DNA]</scope>
    <source>
        <strain evidence="2 3">KMM 3653</strain>
    </source>
</reference>
<protein>
    <submittedName>
        <fullName evidence="2">DNA-binding domain-containing protein</fullName>
    </submittedName>
</protein>
<accession>A0AAP2CM21</accession>
<dbReference type="Gene3D" id="1.10.150.690">
    <property type="entry name" value="DUF2063"/>
    <property type="match status" value="1"/>
</dbReference>
<dbReference type="InterPro" id="IPR044922">
    <property type="entry name" value="DUF2063_N_sf"/>
</dbReference>